<dbReference type="InterPro" id="IPR022707">
    <property type="entry name" value="Mot1_central_dom"/>
</dbReference>
<dbReference type="Pfam" id="PF00271">
    <property type="entry name" value="Helicase_C"/>
    <property type="match status" value="1"/>
</dbReference>
<evidence type="ECO:0008006" key="9">
    <source>
        <dbReference type="Google" id="ProtNLM"/>
    </source>
</evidence>
<dbReference type="Pfam" id="PF00176">
    <property type="entry name" value="SNF2-rel_dom"/>
    <property type="match status" value="1"/>
</dbReference>
<dbReference type="Proteomes" id="UP000030693">
    <property type="component" value="Unassembled WGS sequence"/>
</dbReference>
<dbReference type="InterPro" id="IPR011989">
    <property type="entry name" value="ARM-like"/>
</dbReference>
<dbReference type="InterPro" id="IPR038718">
    <property type="entry name" value="SNF2-like_sf"/>
</dbReference>
<dbReference type="eggNOG" id="KOG0392">
    <property type="taxonomic scope" value="Eukaryota"/>
</dbReference>
<evidence type="ECO:0000259" key="6">
    <source>
        <dbReference type="PROSITE" id="PS51194"/>
    </source>
</evidence>
<keyword evidence="2" id="KW-0547">Nucleotide-binding</keyword>
<name>A0A058ZGD0_FONAL</name>
<dbReference type="InterPro" id="IPR000330">
    <property type="entry name" value="SNF2_N"/>
</dbReference>
<dbReference type="InterPro" id="IPR049730">
    <property type="entry name" value="SNF2/RAD54-like_C"/>
</dbReference>
<evidence type="ECO:0000256" key="3">
    <source>
        <dbReference type="ARBA" id="ARBA00023125"/>
    </source>
</evidence>
<dbReference type="SUPFAM" id="SSF48371">
    <property type="entry name" value="ARM repeat"/>
    <property type="match status" value="1"/>
</dbReference>
<feature type="region of interest" description="Disordered" evidence="4">
    <location>
        <begin position="1167"/>
        <end position="1190"/>
    </location>
</feature>
<dbReference type="PROSITE" id="PS51192">
    <property type="entry name" value="HELICASE_ATP_BIND_1"/>
    <property type="match status" value="1"/>
</dbReference>
<dbReference type="PANTHER" id="PTHR36498:SF1">
    <property type="entry name" value="TATA-BINDING PROTEIN-ASSOCIATED FACTOR 172"/>
    <property type="match status" value="1"/>
</dbReference>
<keyword evidence="2" id="KW-0067">ATP-binding</keyword>
<protein>
    <recommendedName>
        <fullName evidence="9">TATA-binding protein-associated factor</fullName>
    </recommendedName>
</protein>
<dbReference type="Gene3D" id="3.40.50.300">
    <property type="entry name" value="P-loop containing nucleotide triphosphate hydrolases"/>
    <property type="match status" value="1"/>
</dbReference>
<evidence type="ECO:0000256" key="4">
    <source>
        <dbReference type="SAM" id="MobiDB-lite"/>
    </source>
</evidence>
<organism evidence="7">
    <name type="scientific">Fonticula alba</name>
    <name type="common">Slime mold</name>
    <dbReference type="NCBI Taxonomy" id="691883"/>
    <lineage>
        <taxon>Eukaryota</taxon>
        <taxon>Rotosphaerida</taxon>
        <taxon>Fonticulaceae</taxon>
        <taxon>Fonticula</taxon>
    </lineage>
</organism>
<dbReference type="InterPro" id="IPR016024">
    <property type="entry name" value="ARM-type_fold"/>
</dbReference>
<dbReference type="Gene3D" id="1.25.10.10">
    <property type="entry name" value="Leucine-rich Repeat Variant"/>
    <property type="match status" value="1"/>
</dbReference>
<feature type="region of interest" description="Disordered" evidence="4">
    <location>
        <begin position="104"/>
        <end position="136"/>
    </location>
</feature>
<sequence>MPVLLARGCSVVRPETAAAPAPVTGLTAPAMSDWECVLAGTDLPEDRVPVLLHDLLALWRGLLHSPIDRLFDPALFLQCRRLAAGGGTGAGTTVVLAAESDSDSDSDSEVVATSRKRGRKGAASSSRSKRAKKAAPTPTIIVDRLTDEILRAADPSRGDIGGQDAATVILARRIQATVAFSQCLAYLPADDTPGAVPSSSDSGIISALPLTSTMVSWLVWDYSTHSALSQELACIIASEWRAPALATLASLLARQLSATDNKTLSYYFEELTGSCARVRAECAGLLDALVRHGAPVAAVPTLPRSAAGAAQTSAAAASGSMDVFTLDLARGLISEHTYTQLLGLVPPRRTERESQLVREELDGRRRMVDAVINLYLESTSGLEETVRGLTAATCVSLLVAPGRVTAAVRPLVDACKREQSALLQRRSAVATAALIRVLVERAEQQAGPGGGPASDDDRSPAARILRSLTLGRAQVTDQERVAARERSRISTLRRGTRAVFRALVAQMFGPSLFRRLPWLWRTLQGPLAERFASTAAIGEEAAANPPADGEFFRALCRQADRPLNTLDLPVLAAEQAEDASRDDTALLTAIGLRSSFVRTQAAAALAAYCSACPVRGVPLLVRRVTPLLADSRVPAHRQGAAEAVRLVVQRLDLAVLPYAVLLLRPVMARMSDPDADTRAVCAAAFADLLRMLPLEGSLFGGLGPGSAAAPAAGPATTTPGLDAGLAAQLLNDRTFLAQLLDPSTIEPFLLPAGAIRAELRPYQQDGLNWLGFLKRYGLGGVLCDDMGLGKTLQTICILAGAHAEAVAAGGTAALRRSLVICPSSVLGHWEQEIAQYARDLRPVVYSGTAAERRGILGAGLLTPRTAAEAVVLIVSYDVFRNDAPQLAAAMGPLLYCVLDEGHMIKNARSRLYTVIRQYGRATAEHRLILSGTPVQNHVGELWALFDFLMPGFLGTERQFRERYGRAIAAAAAAGAAGTAAGEAAARALNRLHRQLLPFLMRRMKADVLHDLPPKTIQDVTCDMSPLQRAIYSACLAAIGGRDALASALAVVDEAGSGAGGAGAAAGGGGGGGSDAGPAGRQHVFQALHQMRKILGHPLLALDPPAGAPAAQCAAARQAERQLLEPLGLQVPRQADGSVLPGDSLRIGPKLLALRDLLLQCGIGTATTSAGGDPDGDASVSSPSDALTASEDSSATVGEIVSNHRALVFCQLTSMIDIIERDVLKPMGNSVSWLRLDGSVEPLARQRMVTRFNRDPSIDLLLLTTSVGGQGLNLTGADTVIFVEHDWNPHRDLQAMDRAHRLGQTRAVHVYRLLTRNSLEDRIMGLQRFKIAVADSIVGADNKGLATMGTEQLFDMFETSSADAAAALQASGAATAGSDPSNHLVDALTLGGGGAAAAEAGSPAALAMANLWDSTANQYGDEYDVAGFVRSLHGPSSLSVTGDEGEDEPVDM</sequence>
<dbReference type="PANTHER" id="PTHR36498">
    <property type="entry name" value="TATA-BINDING PROTEIN-ASSOCIATED FACTOR 172"/>
    <property type="match status" value="1"/>
</dbReference>
<accession>A0A058ZGD0</accession>
<proteinExistence type="predicted"/>
<evidence type="ECO:0000256" key="2">
    <source>
        <dbReference type="ARBA" id="ARBA00022806"/>
    </source>
</evidence>
<dbReference type="Pfam" id="PF12054">
    <property type="entry name" value="DUF3535"/>
    <property type="match status" value="1"/>
</dbReference>
<evidence type="ECO:0000313" key="7">
    <source>
        <dbReference type="EMBL" id="KCV72537.1"/>
    </source>
</evidence>
<feature type="compositionally biased region" description="Polar residues" evidence="4">
    <location>
        <begin position="1178"/>
        <end position="1190"/>
    </location>
</feature>
<dbReference type="InterPro" id="IPR014001">
    <property type="entry name" value="Helicase_ATP-bd"/>
</dbReference>
<dbReference type="InterPro" id="IPR001650">
    <property type="entry name" value="Helicase_C-like"/>
</dbReference>
<evidence type="ECO:0000313" key="8">
    <source>
        <dbReference type="Proteomes" id="UP000030693"/>
    </source>
</evidence>
<dbReference type="OrthoDB" id="10252227at2759"/>
<dbReference type="SUPFAM" id="SSF52540">
    <property type="entry name" value="P-loop containing nucleoside triphosphate hydrolases"/>
    <property type="match status" value="2"/>
</dbReference>
<keyword evidence="3" id="KW-0238">DNA-binding</keyword>
<dbReference type="PROSITE" id="PS51194">
    <property type="entry name" value="HELICASE_CTER"/>
    <property type="match status" value="1"/>
</dbReference>
<dbReference type="GO" id="GO:0003677">
    <property type="term" value="F:DNA binding"/>
    <property type="evidence" value="ECO:0007669"/>
    <property type="project" value="UniProtKB-KW"/>
</dbReference>
<dbReference type="STRING" id="691883.A0A058ZGD0"/>
<keyword evidence="2" id="KW-0347">Helicase</keyword>
<dbReference type="GO" id="GO:0016887">
    <property type="term" value="F:ATP hydrolysis activity"/>
    <property type="evidence" value="ECO:0007669"/>
    <property type="project" value="InterPro"/>
</dbReference>
<reference evidence="7" key="1">
    <citation type="submission" date="2013-04" db="EMBL/GenBank/DDBJ databases">
        <title>The Genome Sequence of Fonticula alba ATCC 38817.</title>
        <authorList>
            <consortium name="The Broad Institute Genomics Platform"/>
            <person name="Russ C."/>
            <person name="Cuomo C."/>
            <person name="Burger G."/>
            <person name="Gray M.W."/>
            <person name="Holland P.W.H."/>
            <person name="King N."/>
            <person name="Lang F.B.F."/>
            <person name="Roger A.J."/>
            <person name="Ruiz-Trillo I."/>
            <person name="Brown M."/>
            <person name="Walker B."/>
            <person name="Young S."/>
            <person name="Zeng Q."/>
            <person name="Gargeya S."/>
            <person name="Fitzgerald M."/>
            <person name="Haas B."/>
            <person name="Abouelleil A."/>
            <person name="Allen A.W."/>
            <person name="Alvarado L."/>
            <person name="Arachchi H.M."/>
            <person name="Berlin A.M."/>
            <person name="Chapman S.B."/>
            <person name="Gainer-Dewar J."/>
            <person name="Goldberg J."/>
            <person name="Griggs A."/>
            <person name="Gujja S."/>
            <person name="Hansen M."/>
            <person name="Howarth C."/>
            <person name="Imamovic A."/>
            <person name="Ireland A."/>
            <person name="Larimer J."/>
            <person name="McCowan C."/>
            <person name="Murphy C."/>
            <person name="Pearson M."/>
            <person name="Poon T.W."/>
            <person name="Priest M."/>
            <person name="Roberts A."/>
            <person name="Saif S."/>
            <person name="Shea T."/>
            <person name="Sisk P."/>
            <person name="Sykes S."/>
            <person name="Wortman J."/>
            <person name="Nusbaum C."/>
            <person name="Birren B."/>
        </authorList>
    </citation>
    <scope>NUCLEOTIDE SEQUENCE [LARGE SCALE GENOMIC DNA]</scope>
    <source>
        <strain evidence="7">ATCC 38817</strain>
    </source>
</reference>
<dbReference type="GO" id="GO:0017025">
    <property type="term" value="F:TBP-class protein binding"/>
    <property type="evidence" value="ECO:0007669"/>
    <property type="project" value="InterPro"/>
</dbReference>
<dbReference type="EMBL" id="KB932201">
    <property type="protein sequence ID" value="KCV72537.1"/>
    <property type="molecule type" value="Genomic_DNA"/>
</dbReference>
<dbReference type="SMART" id="SM00490">
    <property type="entry name" value="HELICc"/>
    <property type="match status" value="1"/>
</dbReference>
<keyword evidence="8" id="KW-1185">Reference proteome</keyword>
<dbReference type="GO" id="GO:0005524">
    <property type="term" value="F:ATP binding"/>
    <property type="evidence" value="ECO:0007669"/>
    <property type="project" value="InterPro"/>
</dbReference>
<dbReference type="RefSeq" id="XP_009492238.1">
    <property type="nucleotide sequence ID" value="XM_009493963.1"/>
</dbReference>
<dbReference type="SMART" id="SM00487">
    <property type="entry name" value="DEXDc"/>
    <property type="match status" value="1"/>
</dbReference>
<dbReference type="InterPro" id="IPR027417">
    <property type="entry name" value="P-loop_NTPase"/>
</dbReference>
<feature type="domain" description="Helicase C-terminal" evidence="6">
    <location>
        <begin position="1195"/>
        <end position="1344"/>
    </location>
</feature>
<dbReference type="CDD" id="cd18793">
    <property type="entry name" value="SF2_C_SNF"/>
    <property type="match status" value="1"/>
</dbReference>
<keyword evidence="1" id="KW-0378">Hydrolase</keyword>
<evidence type="ECO:0000259" key="5">
    <source>
        <dbReference type="PROSITE" id="PS51192"/>
    </source>
</evidence>
<dbReference type="GeneID" id="20524854"/>
<dbReference type="InterPro" id="IPR044972">
    <property type="entry name" value="Mot1"/>
</dbReference>
<feature type="domain" description="Helicase ATP-binding" evidence="5">
    <location>
        <begin position="771"/>
        <end position="951"/>
    </location>
</feature>
<gene>
    <name evidence="7" type="ORF">H696_00129</name>
</gene>
<evidence type="ECO:0000256" key="1">
    <source>
        <dbReference type="ARBA" id="ARBA00022801"/>
    </source>
</evidence>
<dbReference type="Gene3D" id="3.40.50.10810">
    <property type="entry name" value="Tandem AAA-ATPase domain"/>
    <property type="match status" value="1"/>
</dbReference>
<dbReference type="GO" id="GO:0004386">
    <property type="term" value="F:helicase activity"/>
    <property type="evidence" value="ECO:0007669"/>
    <property type="project" value="UniProtKB-KW"/>
</dbReference>